<dbReference type="InterPro" id="IPR011991">
    <property type="entry name" value="ArsR-like_HTH"/>
</dbReference>
<evidence type="ECO:0000256" key="2">
    <source>
        <dbReference type="ARBA" id="ARBA00023015"/>
    </source>
</evidence>
<dbReference type="GO" id="GO:0046685">
    <property type="term" value="P:response to arsenic-containing substance"/>
    <property type="evidence" value="ECO:0007669"/>
    <property type="project" value="UniProtKB-KW"/>
</dbReference>
<dbReference type="AlphaFoldDB" id="A0A1D8IRZ0"/>
<dbReference type="Gene3D" id="1.10.10.10">
    <property type="entry name" value="Winged helix-like DNA-binding domain superfamily/Winged helix DNA-binding domain"/>
    <property type="match status" value="1"/>
</dbReference>
<dbReference type="Pfam" id="PF01022">
    <property type="entry name" value="HTH_5"/>
    <property type="match status" value="1"/>
</dbReference>
<keyword evidence="3" id="KW-0238">DNA-binding</keyword>
<evidence type="ECO:0000256" key="4">
    <source>
        <dbReference type="ARBA" id="ARBA00023163"/>
    </source>
</evidence>
<dbReference type="FunFam" id="1.10.10.10:FF:000279">
    <property type="entry name" value="Transcriptional regulator, ArsR family"/>
    <property type="match status" value="1"/>
</dbReference>
<dbReference type="NCBIfam" id="NF033788">
    <property type="entry name" value="HTH_metalloreg"/>
    <property type="match status" value="1"/>
</dbReference>
<keyword evidence="7" id="KW-1185">Reference proteome</keyword>
<accession>A0A1D8IRZ0</accession>
<sequence>MTPERFFRALSDPTRLRCLMLMQRAGELCVCELTEALEMAQPKISRHLASLREAEVVTDRRDGLWVFYRLREDLPPWVREILAVSADSLHGQAPFAEDAARLQPMTTRPRNGCCAA</sequence>
<feature type="domain" description="HTH arsR-type" evidence="5">
    <location>
        <begin position="1"/>
        <end position="93"/>
    </location>
</feature>
<name>A0A1D8IRZ0_9GAMM</name>
<dbReference type="InterPro" id="IPR001845">
    <property type="entry name" value="HTH_ArsR_DNA-bd_dom"/>
</dbReference>
<reference evidence="7" key="1">
    <citation type="submission" date="2016-09" db="EMBL/GenBank/DDBJ databases">
        <title>Acidihalobacter prosperus F5.</title>
        <authorList>
            <person name="Khaleque H.N."/>
            <person name="Ramsay J.P."/>
            <person name="Kaksonen A.H."/>
            <person name="Boxall N.J."/>
            <person name="Watkin E.L.J."/>
        </authorList>
    </citation>
    <scope>NUCLEOTIDE SEQUENCE [LARGE SCALE GENOMIC DNA]</scope>
    <source>
        <strain evidence="7">F5</strain>
    </source>
</reference>
<keyword evidence="4" id="KW-0804">Transcription</keyword>
<evidence type="ECO:0000256" key="1">
    <source>
        <dbReference type="ARBA" id="ARBA00022849"/>
    </source>
</evidence>
<dbReference type="EMBL" id="CP017415">
    <property type="protein sequence ID" value="AOU99173.1"/>
    <property type="molecule type" value="Genomic_DNA"/>
</dbReference>
<dbReference type="CDD" id="cd00090">
    <property type="entry name" value="HTH_ARSR"/>
    <property type="match status" value="1"/>
</dbReference>
<keyword evidence="1" id="KW-0059">Arsenical resistance</keyword>
<dbReference type="InterPro" id="IPR036390">
    <property type="entry name" value="WH_DNA-bd_sf"/>
</dbReference>
<proteinExistence type="predicted"/>
<evidence type="ECO:0000313" key="7">
    <source>
        <dbReference type="Proteomes" id="UP000095401"/>
    </source>
</evidence>
<dbReference type="PANTHER" id="PTHR33154:SF18">
    <property type="entry name" value="ARSENICAL RESISTANCE OPERON REPRESSOR"/>
    <property type="match status" value="1"/>
</dbReference>
<dbReference type="InterPro" id="IPR036388">
    <property type="entry name" value="WH-like_DNA-bd_sf"/>
</dbReference>
<evidence type="ECO:0000259" key="5">
    <source>
        <dbReference type="PROSITE" id="PS50987"/>
    </source>
</evidence>
<dbReference type="SUPFAM" id="SSF46785">
    <property type="entry name" value="Winged helix' DNA-binding domain"/>
    <property type="match status" value="1"/>
</dbReference>
<organism evidence="6 7">
    <name type="scientific">Acidihalobacter yilgarnensis</name>
    <dbReference type="NCBI Taxonomy" id="2819280"/>
    <lineage>
        <taxon>Bacteria</taxon>
        <taxon>Pseudomonadati</taxon>
        <taxon>Pseudomonadota</taxon>
        <taxon>Gammaproteobacteria</taxon>
        <taxon>Chromatiales</taxon>
        <taxon>Ectothiorhodospiraceae</taxon>
        <taxon>Acidihalobacter</taxon>
    </lineage>
</organism>
<dbReference type="RefSeq" id="WP_070079525.1">
    <property type="nucleotide sequence ID" value="NZ_CP017415.1"/>
</dbReference>
<protein>
    <submittedName>
        <fullName evidence="6">Transcriptional regulator</fullName>
    </submittedName>
</protein>
<dbReference type="PRINTS" id="PR00778">
    <property type="entry name" value="HTHARSR"/>
</dbReference>
<dbReference type="InterPro" id="IPR051081">
    <property type="entry name" value="HTH_MetalResp_TranReg"/>
</dbReference>
<dbReference type="NCBIfam" id="NF007528">
    <property type="entry name" value="PRK10141.1"/>
    <property type="match status" value="1"/>
</dbReference>
<dbReference type="Proteomes" id="UP000095401">
    <property type="component" value="Chromosome"/>
</dbReference>
<dbReference type="SMART" id="SM00418">
    <property type="entry name" value="HTH_ARSR"/>
    <property type="match status" value="1"/>
</dbReference>
<dbReference type="PANTHER" id="PTHR33154">
    <property type="entry name" value="TRANSCRIPTIONAL REGULATOR, ARSR FAMILY"/>
    <property type="match status" value="1"/>
</dbReference>
<evidence type="ECO:0000313" key="6">
    <source>
        <dbReference type="EMBL" id="AOU99173.1"/>
    </source>
</evidence>
<dbReference type="GO" id="GO:0003700">
    <property type="term" value="F:DNA-binding transcription factor activity"/>
    <property type="evidence" value="ECO:0007669"/>
    <property type="project" value="InterPro"/>
</dbReference>
<dbReference type="PROSITE" id="PS50987">
    <property type="entry name" value="HTH_ARSR_2"/>
    <property type="match status" value="1"/>
</dbReference>
<dbReference type="GO" id="GO:0003677">
    <property type="term" value="F:DNA binding"/>
    <property type="evidence" value="ECO:0007669"/>
    <property type="project" value="UniProtKB-KW"/>
</dbReference>
<keyword evidence="2" id="KW-0805">Transcription regulation</keyword>
<evidence type="ECO:0000256" key="3">
    <source>
        <dbReference type="ARBA" id="ARBA00023125"/>
    </source>
</evidence>
<gene>
    <name evidence="6" type="ORF">BI364_15630</name>
</gene>
<dbReference type="KEGG" id="aprs:BI364_15630"/>